<evidence type="ECO:0000313" key="2">
    <source>
        <dbReference type="Proteomes" id="UP000267821"/>
    </source>
</evidence>
<keyword evidence="2" id="KW-1185">Reference proteome</keyword>
<dbReference type="InParanoid" id="A0A3N4LF07"/>
<organism evidence="1 2">
    <name type="scientific">Terfezia boudieri ATCC MYA-4762</name>
    <dbReference type="NCBI Taxonomy" id="1051890"/>
    <lineage>
        <taxon>Eukaryota</taxon>
        <taxon>Fungi</taxon>
        <taxon>Dikarya</taxon>
        <taxon>Ascomycota</taxon>
        <taxon>Pezizomycotina</taxon>
        <taxon>Pezizomycetes</taxon>
        <taxon>Pezizales</taxon>
        <taxon>Pezizaceae</taxon>
        <taxon>Terfezia</taxon>
    </lineage>
</organism>
<protein>
    <submittedName>
        <fullName evidence="1">Uncharacterized protein</fullName>
    </submittedName>
</protein>
<proteinExistence type="predicted"/>
<sequence>MMMSAQIVEVIQKDNETELRQARIGAYVNGLSEKNKGYLISTVDKRMRSERDGSDSGDVLGQELEVLAGQRMQREGLTYPIPTRQEGVNQAEQHPIFVQDTIPVPRPPMPQAEIPSHLMHQPPILPQGRLFVPDPGYNVPARPPFLIFAIYGVKEKEEKREIKRPVYEP</sequence>
<name>A0A3N4LF07_9PEZI</name>
<evidence type="ECO:0000313" key="1">
    <source>
        <dbReference type="EMBL" id="RPB20059.1"/>
    </source>
</evidence>
<dbReference type="Proteomes" id="UP000267821">
    <property type="component" value="Unassembled WGS sequence"/>
</dbReference>
<reference evidence="1 2" key="1">
    <citation type="journal article" date="2018" name="Nat. Ecol. Evol.">
        <title>Pezizomycetes genomes reveal the molecular basis of ectomycorrhizal truffle lifestyle.</title>
        <authorList>
            <person name="Murat C."/>
            <person name="Payen T."/>
            <person name="Noel B."/>
            <person name="Kuo A."/>
            <person name="Morin E."/>
            <person name="Chen J."/>
            <person name="Kohler A."/>
            <person name="Krizsan K."/>
            <person name="Balestrini R."/>
            <person name="Da Silva C."/>
            <person name="Montanini B."/>
            <person name="Hainaut M."/>
            <person name="Levati E."/>
            <person name="Barry K.W."/>
            <person name="Belfiori B."/>
            <person name="Cichocki N."/>
            <person name="Clum A."/>
            <person name="Dockter R.B."/>
            <person name="Fauchery L."/>
            <person name="Guy J."/>
            <person name="Iotti M."/>
            <person name="Le Tacon F."/>
            <person name="Lindquist E.A."/>
            <person name="Lipzen A."/>
            <person name="Malagnac F."/>
            <person name="Mello A."/>
            <person name="Molinier V."/>
            <person name="Miyauchi S."/>
            <person name="Poulain J."/>
            <person name="Riccioni C."/>
            <person name="Rubini A."/>
            <person name="Sitrit Y."/>
            <person name="Splivallo R."/>
            <person name="Traeger S."/>
            <person name="Wang M."/>
            <person name="Zifcakova L."/>
            <person name="Wipf D."/>
            <person name="Zambonelli A."/>
            <person name="Paolocci F."/>
            <person name="Nowrousian M."/>
            <person name="Ottonello S."/>
            <person name="Baldrian P."/>
            <person name="Spatafora J.W."/>
            <person name="Henrissat B."/>
            <person name="Nagy L.G."/>
            <person name="Aury J.M."/>
            <person name="Wincker P."/>
            <person name="Grigoriev I.V."/>
            <person name="Bonfante P."/>
            <person name="Martin F.M."/>
        </authorList>
    </citation>
    <scope>NUCLEOTIDE SEQUENCE [LARGE SCALE GENOMIC DNA]</scope>
    <source>
        <strain evidence="1 2">ATCC MYA-4762</strain>
    </source>
</reference>
<gene>
    <name evidence="1" type="ORF">L211DRAFT_852672</name>
</gene>
<accession>A0A3N4LF07</accession>
<dbReference type="AlphaFoldDB" id="A0A3N4LF07"/>
<dbReference type="EMBL" id="ML121578">
    <property type="protein sequence ID" value="RPB20059.1"/>
    <property type="molecule type" value="Genomic_DNA"/>
</dbReference>